<name>A0A1J5Q3Q8_9ZZZZ</name>
<proteinExistence type="predicted"/>
<dbReference type="AlphaFoldDB" id="A0A1J5Q3Q8"/>
<protein>
    <submittedName>
        <fullName evidence="1">Uncharacterized protein</fullName>
    </submittedName>
</protein>
<accession>A0A1J5Q3Q8</accession>
<comment type="caution">
    <text evidence="1">The sequence shown here is derived from an EMBL/GenBank/DDBJ whole genome shotgun (WGS) entry which is preliminary data.</text>
</comment>
<organism evidence="1">
    <name type="scientific">mine drainage metagenome</name>
    <dbReference type="NCBI Taxonomy" id="410659"/>
    <lineage>
        <taxon>unclassified sequences</taxon>
        <taxon>metagenomes</taxon>
        <taxon>ecological metagenomes</taxon>
    </lineage>
</organism>
<dbReference type="EMBL" id="MLJW01001419">
    <property type="protein sequence ID" value="OIQ78337.1"/>
    <property type="molecule type" value="Genomic_DNA"/>
</dbReference>
<gene>
    <name evidence="1" type="ORF">GALL_399530</name>
</gene>
<sequence>MRGHDLAAGVHQHEAAGAVGVLDHARLPAGLAEGRRLLVAGDAGDGHGLAQPLGLAVAIDLAARTDLGQELARHVEQAQQFLVPLARVQVEEQGARSVGDVGDMAASAGELPDQPGVDGAGGELAAGGARPRLRNVVEQPLQLGAGEVGIEQEAGLLLEGRRQAGGGEFRAHIGAAPVLPDDGRGERTAAVALPEHDSLALVGDADRGQRFGTPFGRRFGSRQRRAGDFDLALPDFLGIVLDPSGLREVLAEFALRPAADVAVDIEQQRPRTAGALVQGEDESLAAHGLFSDAISWSRARTAATRSESVTSWNTIPGR</sequence>
<reference evidence="1" key="1">
    <citation type="submission" date="2016-10" db="EMBL/GenBank/DDBJ databases">
        <title>Sequence of Gallionella enrichment culture.</title>
        <authorList>
            <person name="Poehlein A."/>
            <person name="Muehling M."/>
            <person name="Daniel R."/>
        </authorList>
    </citation>
    <scope>NUCLEOTIDE SEQUENCE</scope>
</reference>
<evidence type="ECO:0000313" key="1">
    <source>
        <dbReference type="EMBL" id="OIQ78337.1"/>
    </source>
</evidence>